<sequence>MVSSARAAPTPIVPATTAAAASAPNPLLVVRPSKPSMRSLPYSDGPSGADQWRVSKARAKAGCTAQSGATQYLAPIPLEAMGGRQGRMPTYWAARRITNG</sequence>
<organism evidence="1 2">
    <name type="scientific">Xanthobacter flavus</name>
    <dbReference type="NCBI Taxonomy" id="281"/>
    <lineage>
        <taxon>Bacteria</taxon>
        <taxon>Pseudomonadati</taxon>
        <taxon>Pseudomonadota</taxon>
        <taxon>Alphaproteobacteria</taxon>
        <taxon>Hyphomicrobiales</taxon>
        <taxon>Xanthobacteraceae</taxon>
        <taxon>Xanthobacter</taxon>
    </lineage>
</organism>
<dbReference type="EMBL" id="BSDO01000002">
    <property type="protein sequence ID" value="GLI22243.1"/>
    <property type="molecule type" value="Genomic_DNA"/>
</dbReference>
<name>A0A9W6CH03_XANFL</name>
<evidence type="ECO:0000313" key="2">
    <source>
        <dbReference type="Proteomes" id="UP001144397"/>
    </source>
</evidence>
<proteinExistence type="predicted"/>
<reference evidence="1" key="1">
    <citation type="submission" date="2022-12" db="EMBL/GenBank/DDBJ databases">
        <title>Reference genome sequencing for broad-spectrum identification of bacterial and archaeal isolates by mass spectrometry.</title>
        <authorList>
            <person name="Sekiguchi Y."/>
            <person name="Tourlousse D.M."/>
        </authorList>
    </citation>
    <scope>NUCLEOTIDE SEQUENCE</scope>
    <source>
        <strain evidence="1">301</strain>
    </source>
</reference>
<comment type="caution">
    <text evidence="1">The sequence shown here is derived from an EMBL/GenBank/DDBJ whole genome shotgun (WGS) entry which is preliminary data.</text>
</comment>
<protein>
    <submittedName>
        <fullName evidence="1">Uncharacterized protein</fullName>
    </submittedName>
</protein>
<evidence type="ECO:0000313" key="1">
    <source>
        <dbReference type="EMBL" id="GLI22243.1"/>
    </source>
</evidence>
<dbReference type="AlphaFoldDB" id="A0A9W6CH03"/>
<accession>A0A9W6CH03</accession>
<gene>
    <name evidence="1" type="ORF">XFLAVUS301_19170</name>
</gene>
<dbReference type="Proteomes" id="UP001144397">
    <property type="component" value="Unassembled WGS sequence"/>
</dbReference>